<keyword evidence="3" id="KW-1185">Reference proteome</keyword>
<feature type="compositionally biased region" description="Low complexity" evidence="1">
    <location>
        <begin position="795"/>
        <end position="812"/>
    </location>
</feature>
<evidence type="ECO:0000313" key="3">
    <source>
        <dbReference type="Proteomes" id="UP000612055"/>
    </source>
</evidence>
<feature type="compositionally biased region" description="Low complexity" evidence="1">
    <location>
        <begin position="264"/>
        <end position="281"/>
    </location>
</feature>
<accession>A0A835XWW5</accession>
<feature type="compositionally biased region" description="Gly residues" evidence="1">
    <location>
        <begin position="448"/>
        <end position="475"/>
    </location>
</feature>
<organism evidence="2 3">
    <name type="scientific">Edaphochlamys debaryana</name>
    <dbReference type="NCBI Taxonomy" id="47281"/>
    <lineage>
        <taxon>Eukaryota</taxon>
        <taxon>Viridiplantae</taxon>
        <taxon>Chlorophyta</taxon>
        <taxon>core chlorophytes</taxon>
        <taxon>Chlorophyceae</taxon>
        <taxon>CS clade</taxon>
        <taxon>Chlamydomonadales</taxon>
        <taxon>Chlamydomonadales incertae sedis</taxon>
        <taxon>Edaphochlamys</taxon>
    </lineage>
</organism>
<feature type="compositionally biased region" description="Gly residues" evidence="1">
    <location>
        <begin position="940"/>
        <end position="949"/>
    </location>
</feature>
<protein>
    <submittedName>
        <fullName evidence="2">Uncharacterized protein</fullName>
    </submittedName>
</protein>
<feature type="region of interest" description="Disordered" evidence="1">
    <location>
        <begin position="892"/>
        <end position="979"/>
    </location>
</feature>
<feature type="region of interest" description="Disordered" evidence="1">
    <location>
        <begin position="1"/>
        <end position="106"/>
    </location>
</feature>
<dbReference type="AlphaFoldDB" id="A0A835XWW5"/>
<proteinExistence type="predicted"/>
<dbReference type="EMBL" id="JAEHOE010000061">
    <property type="protein sequence ID" value="KAG2490508.1"/>
    <property type="molecule type" value="Genomic_DNA"/>
</dbReference>
<feature type="region of interest" description="Disordered" evidence="1">
    <location>
        <begin position="397"/>
        <end position="486"/>
    </location>
</feature>
<feature type="compositionally biased region" description="Gly residues" evidence="1">
    <location>
        <begin position="411"/>
        <end position="438"/>
    </location>
</feature>
<feature type="compositionally biased region" description="Low complexity" evidence="1">
    <location>
        <begin position="958"/>
        <end position="969"/>
    </location>
</feature>
<evidence type="ECO:0000313" key="2">
    <source>
        <dbReference type="EMBL" id="KAG2490508.1"/>
    </source>
</evidence>
<sequence>MDVLLARCSPPRKPGQRAGEATETAPAKTGGRGRRSAADPKQAASAEAPTTTAPAHGDDAEPSVSQALTEVGPIKPPLDVSSPPGDPAMLSMDEDGPEDGPSSAAHTLEWLIRFASARNNQRTLREAPPTELSRQLELQARARVQQLQDQAVAKQQELAKQQQEIALQQERSKQLQDLARLQQQLQLSRQVEQAKRQEAQRQASKQPYTVTVAADGRDVVRTPSDPQVEQPQRPASEGGIEAGAVVELPANAALDAGPPPAPPGHAQAQAALAQAQAGPKAPGDEELRRSSRQQQRQQAEAKAAAAAADAAPAQAPAAEGGDADVIIIDSGSEGGSPPGTGGKEGGRTAGKTAAAGTRAEQARADAASPAGRGRESANEEELTAAAESLGLLLRSWHPREPAGSGRVANGGTAGRGGAAAAAGGVGGSGRGAAGGGRGRGGRGRDSGSAGGGGGGGGGRGRSGSGGRGMRLGGVGPRVVRGRDEGGGALLPAEYDEYGVPNADFNRLNGQYDNAGAPDAYGRVADPNYDLLMFGRKVPRRPRTNVYCSPYTLEQLEALKMHDPDLPVRVVAMSATQLAVLIDQQQQADRELEQRQRQLLLLRRAQQQQAAAAMAAGLAGGGGPMGLGSGSGIHTEQLIQHALLLQQQQQQLQMQRVAGVPGSDPWDGGADLGLLAARRAAAAAAQQLPSQVLAAARVADMVGGGGGLGAASRQSLLSNGANADLIDELVGPPPGRGGSPPYKRSYQEAAAAEVQRQRQVAGLAGPDVPGLGLGPRVGPLGRGGGPIGAAAILDDGYDPSGAAKRRSGGAAARPPKPPPMGLAGNKRPLASDGAAMSEYERGLARLRNGGMAPYDDPNNDPLIGGPVRQPAGRTSRGSAGRYDDAELMGADHHLPYGADANPDRAPYMSRVGSGSADHHRSYDGSGGAGGGRRQRASDSAGAGGGGGGGRGRGRPRNPSPSAAQVAAKQAAGRKDKEQDGSYEAQVAIDDVAELQGGSRLALTFTHSTIGTFEGELQLVDVF</sequence>
<reference evidence="2" key="1">
    <citation type="journal article" date="2020" name="bioRxiv">
        <title>Comparative genomics of Chlamydomonas.</title>
        <authorList>
            <person name="Craig R.J."/>
            <person name="Hasan A.R."/>
            <person name="Ness R.W."/>
            <person name="Keightley P.D."/>
        </authorList>
    </citation>
    <scope>NUCLEOTIDE SEQUENCE</scope>
    <source>
        <strain evidence="2">CCAP 11/70</strain>
    </source>
</reference>
<name>A0A835XWW5_9CHLO</name>
<feature type="compositionally biased region" description="Gly residues" evidence="1">
    <location>
        <begin position="332"/>
        <end position="343"/>
    </location>
</feature>
<comment type="caution">
    <text evidence="2">The sequence shown here is derived from an EMBL/GenBank/DDBJ whole genome shotgun (WGS) entry which is preliminary data.</text>
</comment>
<evidence type="ECO:0000256" key="1">
    <source>
        <dbReference type="SAM" id="MobiDB-lite"/>
    </source>
</evidence>
<dbReference type="Proteomes" id="UP000612055">
    <property type="component" value="Unassembled WGS sequence"/>
</dbReference>
<feature type="compositionally biased region" description="Low complexity" evidence="1">
    <location>
        <begin position="43"/>
        <end position="55"/>
    </location>
</feature>
<feature type="region of interest" description="Disordered" evidence="1">
    <location>
        <begin position="795"/>
        <end position="829"/>
    </location>
</feature>
<feature type="compositionally biased region" description="Low complexity" evidence="1">
    <location>
        <begin position="349"/>
        <end position="370"/>
    </location>
</feature>
<feature type="region of interest" description="Disordered" evidence="1">
    <location>
        <begin position="188"/>
        <end position="385"/>
    </location>
</feature>
<feature type="compositionally biased region" description="Low complexity" evidence="1">
    <location>
        <begin position="292"/>
        <end position="320"/>
    </location>
</feature>
<gene>
    <name evidence="2" type="ORF">HYH03_011130</name>
</gene>
<feature type="region of interest" description="Disordered" evidence="1">
    <location>
        <begin position="846"/>
        <end position="880"/>
    </location>
</feature>